<organism evidence="17 18">
    <name type="scientific">Thermobacillus composti (strain DSM 18247 / JCM 13945 / KWC4)</name>
    <dbReference type="NCBI Taxonomy" id="717605"/>
    <lineage>
        <taxon>Bacteria</taxon>
        <taxon>Bacillati</taxon>
        <taxon>Bacillota</taxon>
        <taxon>Bacilli</taxon>
        <taxon>Bacillales</taxon>
        <taxon>Paenibacillaceae</taxon>
        <taxon>Thermobacillus</taxon>
    </lineage>
</organism>
<gene>
    <name evidence="17" type="ordered locus">Theco_3265</name>
</gene>
<evidence type="ECO:0000256" key="13">
    <source>
        <dbReference type="ARBA" id="ARBA00023136"/>
    </source>
</evidence>
<evidence type="ECO:0000313" key="17">
    <source>
        <dbReference type="EMBL" id="AGA59319.1"/>
    </source>
</evidence>
<sequence>MRRRLGRWFREIAYKMEQWPIQQRLIMTYIVILLIPSLLISWLLFRDMSADYIDKVRRENESAMELERANVESNMETMLRAAELTYTYKDVEDYLRLIREPETLELMDIRDSLVSIVTHLQNTNPKIRHIRIFSDNENVRELYPVFWHESRISGEPWFETVNDLDGQIWWQVSPNDDELVRRGASDDKVQLPKMMLLREIEYISGVHAGVLEVDMRLYNFFPSIYTRYEGRQAQMAAVDRDGNLYYNRDNPWLAEAGVTEEQLKELAAAAGTDRIRSVPFQADGRPMLAVTAYFDQLDLHLINVVSLEQALRDMNEARNKLITAIVFLLVVLSTVTYFSVKLILKRLIILRDSMKKVRQGDFAFDIPVRGGGEVGELAHHFRKMLKKINELIADAVQKQAASKEAELRTLKNQIDSHFLYNTLENIKMLAEIEGQYEISDALTSLGGLMRYNLRWTSEYAQLSDELAHVANYIAIMNIRFERKIRLITDIPERFLGSEMLKLTLQPIVENAVKHGLADGGGRGLEIRIACRAEQGKLALIVEDDGRGMTPEQTAALNGKLERSGAPMPADRPAREEAGSGIGLLNVQQRIRLYYGPECGLAVESEAGRYTRVTMRLPLRTENGGAE</sequence>
<evidence type="ECO:0000256" key="6">
    <source>
        <dbReference type="ARBA" id="ARBA00022679"/>
    </source>
</evidence>
<dbReference type="PROSITE" id="PS50109">
    <property type="entry name" value="HIS_KIN"/>
    <property type="match status" value="1"/>
</dbReference>
<accession>L0EI50</accession>
<evidence type="ECO:0000259" key="15">
    <source>
        <dbReference type="PROSITE" id="PS50109"/>
    </source>
</evidence>
<dbReference type="Pfam" id="PF06580">
    <property type="entry name" value="His_kinase"/>
    <property type="match status" value="1"/>
</dbReference>
<evidence type="ECO:0000256" key="14">
    <source>
        <dbReference type="SAM" id="Phobius"/>
    </source>
</evidence>
<keyword evidence="6" id="KW-0808">Transferase</keyword>
<dbReference type="eggNOG" id="COG2972">
    <property type="taxonomic scope" value="Bacteria"/>
</dbReference>
<dbReference type="InterPro" id="IPR005467">
    <property type="entry name" value="His_kinase_dom"/>
</dbReference>
<keyword evidence="18" id="KW-1185">Reference proteome</keyword>
<dbReference type="InterPro" id="IPR010559">
    <property type="entry name" value="Sig_transdc_His_kin_internal"/>
</dbReference>
<keyword evidence="9" id="KW-0418">Kinase</keyword>
<dbReference type="SUPFAM" id="SSF55874">
    <property type="entry name" value="ATPase domain of HSP90 chaperone/DNA topoisomerase II/histidine kinase"/>
    <property type="match status" value="1"/>
</dbReference>
<dbReference type="InterPro" id="IPR004358">
    <property type="entry name" value="Sig_transdc_His_kin-like_C"/>
</dbReference>
<proteinExistence type="predicted"/>
<dbReference type="SMART" id="SM00304">
    <property type="entry name" value="HAMP"/>
    <property type="match status" value="1"/>
</dbReference>
<dbReference type="KEGG" id="tco:Theco_3265"/>
<comment type="subcellular location">
    <subcellularLocation>
        <location evidence="2">Cell membrane</location>
        <topology evidence="2">Multi-pass membrane protein</topology>
    </subcellularLocation>
</comment>
<dbReference type="Pfam" id="PF00672">
    <property type="entry name" value="HAMP"/>
    <property type="match status" value="1"/>
</dbReference>
<evidence type="ECO:0000256" key="8">
    <source>
        <dbReference type="ARBA" id="ARBA00022741"/>
    </source>
</evidence>
<feature type="domain" description="HAMP" evidence="16">
    <location>
        <begin position="341"/>
        <end position="393"/>
    </location>
</feature>
<dbReference type="PANTHER" id="PTHR34220">
    <property type="entry name" value="SENSOR HISTIDINE KINASE YPDA"/>
    <property type="match status" value="1"/>
</dbReference>
<keyword evidence="10" id="KW-0067">ATP-binding</keyword>
<keyword evidence="8" id="KW-0547">Nucleotide-binding</keyword>
<evidence type="ECO:0000256" key="3">
    <source>
        <dbReference type="ARBA" id="ARBA00012438"/>
    </source>
</evidence>
<dbReference type="InterPro" id="IPR050640">
    <property type="entry name" value="Bact_2-comp_sensor_kinase"/>
</dbReference>
<evidence type="ECO:0000256" key="9">
    <source>
        <dbReference type="ARBA" id="ARBA00022777"/>
    </source>
</evidence>
<dbReference type="GO" id="GO:0000155">
    <property type="term" value="F:phosphorelay sensor kinase activity"/>
    <property type="evidence" value="ECO:0007669"/>
    <property type="project" value="InterPro"/>
</dbReference>
<dbReference type="PANTHER" id="PTHR34220:SF11">
    <property type="entry name" value="SENSOR PROTEIN KINASE HPTS"/>
    <property type="match status" value="1"/>
</dbReference>
<keyword evidence="4" id="KW-1003">Cell membrane</keyword>
<evidence type="ECO:0000256" key="7">
    <source>
        <dbReference type="ARBA" id="ARBA00022692"/>
    </source>
</evidence>
<dbReference type="InterPro" id="IPR003594">
    <property type="entry name" value="HATPase_dom"/>
</dbReference>
<evidence type="ECO:0000313" key="18">
    <source>
        <dbReference type="Proteomes" id="UP000010795"/>
    </source>
</evidence>
<dbReference type="RefSeq" id="WP_015256051.1">
    <property type="nucleotide sequence ID" value="NC_019897.1"/>
</dbReference>
<keyword evidence="13 14" id="KW-0472">Membrane</keyword>
<keyword evidence="7 14" id="KW-0812">Transmembrane</keyword>
<name>L0EI50_THECK</name>
<dbReference type="HOGENOM" id="CLU_020473_6_0_9"/>
<dbReference type="EC" id="2.7.13.3" evidence="3"/>
<reference evidence="18" key="1">
    <citation type="submission" date="2012-01" db="EMBL/GenBank/DDBJ databases">
        <title>Complete sequence of chromosome of Thermobacillus composti KWC4.</title>
        <authorList>
            <person name="Lucas S."/>
            <person name="Han J."/>
            <person name="Lapidus A."/>
            <person name="Cheng J.-F."/>
            <person name="Goodwin L."/>
            <person name="Pitluck S."/>
            <person name="Peters L."/>
            <person name="Ovchinnikova G."/>
            <person name="Teshima H."/>
            <person name="Detter J.C."/>
            <person name="Han C."/>
            <person name="Tapia R."/>
            <person name="Land M."/>
            <person name="Hauser L."/>
            <person name="Kyrpides N."/>
            <person name="Ivanova N."/>
            <person name="Pagani I."/>
            <person name="Anderson I."/>
            <person name="Woyke T."/>
        </authorList>
    </citation>
    <scope>NUCLEOTIDE SEQUENCE [LARGE SCALE GENOMIC DNA]</scope>
    <source>
        <strain evidence="18">DSM 18247 / JCM 13945 / KWC4</strain>
    </source>
</reference>
<evidence type="ECO:0000256" key="2">
    <source>
        <dbReference type="ARBA" id="ARBA00004651"/>
    </source>
</evidence>
<dbReference type="SUPFAM" id="SSF158472">
    <property type="entry name" value="HAMP domain-like"/>
    <property type="match status" value="1"/>
</dbReference>
<dbReference type="PRINTS" id="PR00344">
    <property type="entry name" value="BCTRLSENSOR"/>
</dbReference>
<dbReference type="Gene3D" id="3.30.565.10">
    <property type="entry name" value="Histidine kinase-like ATPase, C-terminal domain"/>
    <property type="match status" value="1"/>
</dbReference>
<dbReference type="Proteomes" id="UP000010795">
    <property type="component" value="Chromosome"/>
</dbReference>
<evidence type="ECO:0000256" key="12">
    <source>
        <dbReference type="ARBA" id="ARBA00023012"/>
    </source>
</evidence>
<dbReference type="SMART" id="SM00387">
    <property type="entry name" value="HATPase_c"/>
    <property type="match status" value="1"/>
</dbReference>
<evidence type="ECO:0000256" key="5">
    <source>
        <dbReference type="ARBA" id="ARBA00022553"/>
    </source>
</evidence>
<dbReference type="InterPro" id="IPR003660">
    <property type="entry name" value="HAMP_dom"/>
</dbReference>
<evidence type="ECO:0000256" key="11">
    <source>
        <dbReference type="ARBA" id="ARBA00022989"/>
    </source>
</evidence>
<evidence type="ECO:0000256" key="1">
    <source>
        <dbReference type="ARBA" id="ARBA00000085"/>
    </source>
</evidence>
<keyword evidence="12" id="KW-0902">Two-component regulatory system</keyword>
<evidence type="ECO:0000256" key="4">
    <source>
        <dbReference type="ARBA" id="ARBA00022475"/>
    </source>
</evidence>
<dbReference type="STRING" id="717605.Theco_3265"/>
<dbReference type="EMBL" id="CP003255">
    <property type="protein sequence ID" value="AGA59319.1"/>
    <property type="molecule type" value="Genomic_DNA"/>
</dbReference>
<dbReference type="PROSITE" id="PS50885">
    <property type="entry name" value="HAMP"/>
    <property type="match status" value="1"/>
</dbReference>
<evidence type="ECO:0000259" key="16">
    <source>
        <dbReference type="PROSITE" id="PS50885"/>
    </source>
</evidence>
<feature type="transmembrane region" description="Helical" evidence="14">
    <location>
        <begin position="25"/>
        <end position="45"/>
    </location>
</feature>
<keyword evidence="11 14" id="KW-1133">Transmembrane helix</keyword>
<protein>
    <recommendedName>
        <fullName evidence="3">histidine kinase</fullName>
        <ecNumber evidence="3">2.7.13.3</ecNumber>
    </recommendedName>
</protein>
<comment type="catalytic activity">
    <reaction evidence="1">
        <text>ATP + protein L-histidine = ADP + protein N-phospho-L-histidine.</text>
        <dbReference type="EC" id="2.7.13.3"/>
    </reaction>
</comment>
<dbReference type="CDD" id="cd06225">
    <property type="entry name" value="HAMP"/>
    <property type="match status" value="1"/>
</dbReference>
<feature type="transmembrane region" description="Helical" evidence="14">
    <location>
        <begin position="321"/>
        <end position="344"/>
    </location>
</feature>
<keyword evidence="5" id="KW-0597">Phosphoprotein</keyword>
<dbReference type="AlphaFoldDB" id="L0EI50"/>
<feature type="domain" description="Histidine kinase" evidence="15">
    <location>
        <begin position="376"/>
        <end position="620"/>
    </location>
</feature>
<dbReference type="GO" id="GO:0005886">
    <property type="term" value="C:plasma membrane"/>
    <property type="evidence" value="ECO:0007669"/>
    <property type="project" value="UniProtKB-SubCell"/>
</dbReference>
<dbReference type="Pfam" id="PF02518">
    <property type="entry name" value="HATPase_c"/>
    <property type="match status" value="1"/>
</dbReference>
<dbReference type="Gene3D" id="6.10.340.10">
    <property type="match status" value="1"/>
</dbReference>
<dbReference type="GO" id="GO:0005524">
    <property type="term" value="F:ATP binding"/>
    <property type="evidence" value="ECO:0007669"/>
    <property type="project" value="UniProtKB-KW"/>
</dbReference>
<dbReference type="InterPro" id="IPR036890">
    <property type="entry name" value="HATPase_C_sf"/>
</dbReference>
<evidence type="ECO:0000256" key="10">
    <source>
        <dbReference type="ARBA" id="ARBA00022840"/>
    </source>
</evidence>